<dbReference type="GO" id="GO:0005044">
    <property type="term" value="F:scavenger receptor activity"/>
    <property type="evidence" value="ECO:0007669"/>
    <property type="project" value="InterPro"/>
</dbReference>
<dbReference type="Proteomes" id="UP000005408">
    <property type="component" value="Unassembled WGS sequence"/>
</dbReference>
<evidence type="ECO:0000256" key="3">
    <source>
        <dbReference type="SAM" id="SignalP"/>
    </source>
</evidence>
<dbReference type="PANTHER" id="PTHR24043">
    <property type="entry name" value="SCAVENGER RECEPTOR CLASS F"/>
    <property type="match status" value="1"/>
</dbReference>
<dbReference type="InterPro" id="IPR042635">
    <property type="entry name" value="MEGF10/SREC1/2-like"/>
</dbReference>
<proteinExistence type="predicted"/>
<keyword evidence="3" id="KW-0732">Signal</keyword>
<keyword evidence="2" id="KW-0472">Membrane</keyword>
<evidence type="ECO:0008006" key="6">
    <source>
        <dbReference type="Google" id="ProtNLM"/>
    </source>
</evidence>
<feature type="chain" id="PRO_5036460857" description="Scavenger receptor class F member 2" evidence="3">
    <location>
        <begin position="23"/>
        <end position="205"/>
    </location>
</feature>
<keyword evidence="2" id="KW-1133">Transmembrane helix</keyword>
<accession>A0A8W8P359</accession>
<evidence type="ECO:0000256" key="2">
    <source>
        <dbReference type="SAM" id="Phobius"/>
    </source>
</evidence>
<dbReference type="Gene3D" id="2.170.300.10">
    <property type="entry name" value="Tie2 ligand-binding domain superfamily"/>
    <property type="match status" value="1"/>
</dbReference>
<evidence type="ECO:0000313" key="4">
    <source>
        <dbReference type="EnsemblMetazoa" id="G9393.1:cds"/>
    </source>
</evidence>
<feature type="transmembrane region" description="Helical" evidence="2">
    <location>
        <begin position="128"/>
        <end position="151"/>
    </location>
</feature>
<reference evidence="4" key="1">
    <citation type="submission" date="2022-08" db="UniProtKB">
        <authorList>
            <consortium name="EnsemblMetazoa"/>
        </authorList>
    </citation>
    <scope>IDENTIFICATION</scope>
    <source>
        <strain evidence="4">05x7-T-G4-1.051#20</strain>
    </source>
</reference>
<dbReference type="InterPro" id="IPR009030">
    <property type="entry name" value="Growth_fac_rcpt_cys_sf"/>
</dbReference>
<feature type="signal peptide" evidence="3">
    <location>
        <begin position="1"/>
        <end position="22"/>
    </location>
</feature>
<name>A0A8W8P359_MAGGI</name>
<dbReference type="SUPFAM" id="SSF57184">
    <property type="entry name" value="Growth factor receptor domain"/>
    <property type="match status" value="1"/>
</dbReference>
<protein>
    <recommendedName>
        <fullName evidence="6">Scavenger receptor class F member 2</fullName>
    </recommendedName>
</protein>
<evidence type="ECO:0000313" key="5">
    <source>
        <dbReference type="Proteomes" id="UP000005408"/>
    </source>
</evidence>
<keyword evidence="2" id="KW-0812">Transmembrane</keyword>
<sequence>MIYNVAVVFTIHALLCVVDIHGLGCSSSFGENCSHKCPTNCQGRICDSNTGHCFSCESGYMGLNCSQECRIGHYGKNCVHNCSTNCNVTSRCDRRTGQCEGGCITGWTGNTCNQRINTQPCEESLKNILIVNVLTSTAIIVTGSVINYIIWKRNAAKYAQMGQPNIVSHQNTTVKTKENEDQQYTKLKEENEKCNTYEEMHNYSH</sequence>
<keyword evidence="5" id="KW-1185">Reference proteome</keyword>
<organism evidence="4 5">
    <name type="scientific">Magallana gigas</name>
    <name type="common">Pacific oyster</name>
    <name type="synonym">Crassostrea gigas</name>
    <dbReference type="NCBI Taxonomy" id="29159"/>
    <lineage>
        <taxon>Eukaryota</taxon>
        <taxon>Metazoa</taxon>
        <taxon>Spiralia</taxon>
        <taxon>Lophotrochozoa</taxon>
        <taxon>Mollusca</taxon>
        <taxon>Bivalvia</taxon>
        <taxon>Autobranchia</taxon>
        <taxon>Pteriomorphia</taxon>
        <taxon>Ostreida</taxon>
        <taxon>Ostreoidea</taxon>
        <taxon>Ostreidae</taxon>
        <taxon>Magallana</taxon>
    </lineage>
</organism>
<evidence type="ECO:0000256" key="1">
    <source>
        <dbReference type="ARBA" id="ARBA00022536"/>
    </source>
</evidence>
<keyword evidence="1" id="KW-0245">EGF-like domain</keyword>
<dbReference type="AlphaFoldDB" id="A0A8W8P359"/>
<dbReference type="EnsemblMetazoa" id="G9393.1">
    <property type="protein sequence ID" value="G9393.1:cds"/>
    <property type="gene ID" value="G9393"/>
</dbReference>
<dbReference type="PANTHER" id="PTHR24043:SF8">
    <property type="entry name" value="EGF-LIKE DOMAIN-CONTAINING PROTEIN"/>
    <property type="match status" value="1"/>
</dbReference>